<dbReference type="InterPro" id="IPR011990">
    <property type="entry name" value="TPR-like_helical_dom_sf"/>
</dbReference>
<evidence type="ECO:0000259" key="8">
    <source>
        <dbReference type="Pfam" id="PF14322"/>
    </source>
</evidence>
<dbReference type="RefSeq" id="WP_379853783.1">
    <property type="nucleotide sequence ID" value="NZ_JBHZPZ010000003.1"/>
</dbReference>
<feature type="domain" description="SusD-like N-terminal" evidence="8">
    <location>
        <begin position="107"/>
        <end position="235"/>
    </location>
</feature>
<evidence type="ECO:0000256" key="4">
    <source>
        <dbReference type="ARBA" id="ARBA00023136"/>
    </source>
</evidence>
<evidence type="ECO:0000256" key="5">
    <source>
        <dbReference type="ARBA" id="ARBA00023237"/>
    </source>
</evidence>
<dbReference type="InterPro" id="IPR012944">
    <property type="entry name" value="SusD_RagB_dom"/>
</dbReference>
<organism evidence="9 10">
    <name type="scientific">Flavobacterium xylosi</name>
    <dbReference type="NCBI Taxonomy" id="3230415"/>
    <lineage>
        <taxon>Bacteria</taxon>
        <taxon>Pseudomonadati</taxon>
        <taxon>Bacteroidota</taxon>
        <taxon>Flavobacteriia</taxon>
        <taxon>Flavobacteriales</taxon>
        <taxon>Flavobacteriaceae</taxon>
        <taxon>Flavobacterium</taxon>
    </lineage>
</organism>
<gene>
    <name evidence="9" type="ORF">ACFX5E_03490</name>
</gene>
<evidence type="ECO:0000313" key="10">
    <source>
        <dbReference type="Proteomes" id="UP001600109"/>
    </source>
</evidence>
<feature type="chain" id="PRO_5045655600" evidence="6">
    <location>
        <begin position="23"/>
        <end position="490"/>
    </location>
</feature>
<feature type="domain" description="RagB/SusD" evidence="7">
    <location>
        <begin position="355"/>
        <end position="489"/>
    </location>
</feature>
<name>A0ABW6HU71_9FLAO</name>
<evidence type="ECO:0000256" key="3">
    <source>
        <dbReference type="ARBA" id="ARBA00022729"/>
    </source>
</evidence>
<evidence type="ECO:0000313" key="9">
    <source>
        <dbReference type="EMBL" id="MFE3867135.1"/>
    </source>
</evidence>
<dbReference type="Pfam" id="PF07980">
    <property type="entry name" value="SusD_RagB"/>
    <property type="match status" value="1"/>
</dbReference>
<keyword evidence="4" id="KW-0472">Membrane</keyword>
<dbReference type="Gene3D" id="1.25.40.390">
    <property type="match status" value="1"/>
</dbReference>
<keyword evidence="10" id="KW-1185">Reference proteome</keyword>
<reference evidence="9 10" key="1">
    <citation type="submission" date="2024-06" db="EMBL/GenBank/DDBJ databases">
        <title>Flavobacterium spp. isolated from glacier.</title>
        <authorList>
            <person name="Han D."/>
        </authorList>
    </citation>
    <scope>NUCLEOTIDE SEQUENCE [LARGE SCALE GENOMIC DNA]</scope>
    <source>
        <strain evidence="9 10">LS2P90</strain>
    </source>
</reference>
<evidence type="ECO:0000256" key="6">
    <source>
        <dbReference type="SAM" id="SignalP"/>
    </source>
</evidence>
<dbReference type="EMBL" id="JBHZPZ010000003">
    <property type="protein sequence ID" value="MFE3867135.1"/>
    <property type="molecule type" value="Genomic_DNA"/>
</dbReference>
<proteinExistence type="inferred from homology"/>
<comment type="similarity">
    <text evidence="2">Belongs to the SusD family.</text>
</comment>
<dbReference type="CDD" id="cd08977">
    <property type="entry name" value="SusD"/>
    <property type="match status" value="1"/>
</dbReference>
<sequence>MKKIFIPITLVAVALLSTNCSNDFIEVAPTENIAEADLLTIYNNNDGAKSFVTAVYSNALSFSASSFSWNGLTSMTSDDADKGSDPGDTGADKDKCDALTLDATSLSVQEVFETNFQGVSKANIALNYLPKLDKADAAVIARLTGEAKFLRALIYFNLVRCYGGVPIVDHVPVPSSAADTDMTLTKKTKAEVYAFIQTDLLAAIDALPEKSSYAISDLGRATKGAARALLAKVYLYQGNWQGVKDQCAAVTGYNLVSNYATIWREVGEDSVESIFEIRGYGGNPSQGIEGYMVSQGARGTSGWGWGFNTPTVGLTNSYEAGDVRKDATIIFAGETMWDGRIVSPLVANPRYNEKAYVSNTAETFNGDWETTKNIRVLRYAEVLLMQAEAANESGNGDVTGPLNKVRNRAGLANTTATGQVGLRAAIRAERRHELAFEHDRWFDIVRTGQAKSVMAADGKTFVEGKHELFPLPQKFITQAAGKSIQNPGYN</sequence>
<keyword evidence="5" id="KW-0998">Cell outer membrane</keyword>
<dbReference type="SUPFAM" id="SSF48452">
    <property type="entry name" value="TPR-like"/>
    <property type="match status" value="1"/>
</dbReference>
<keyword evidence="3 6" id="KW-0732">Signal</keyword>
<comment type="subcellular location">
    <subcellularLocation>
        <location evidence="1">Cell outer membrane</location>
    </subcellularLocation>
</comment>
<protein>
    <submittedName>
        <fullName evidence="9">RagB/SusD family nutrient uptake outer membrane protein</fullName>
    </submittedName>
</protein>
<feature type="signal peptide" evidence="6">
    <location>
        <begin position="1"/>
        <end position="22"/>
    </location>
</feature>
<evidence type="ECO:0000259" key="7">
    <source>
        <dbReference type="Pfam" id="PF07980"/>
    </source>
</evidence>
<comment type="caution">
    <text evidence="9">The sequence shown here is derived from an EMBL/GenBank/DDBJ whole genome shotgun (WGS) entry which is preliminary data.</text>
</comment>
<evidence type="ECO:0000256" key="1">
    <source>
        <dbReference type="ARBA" id="ARBA00004442"/>
    </source>
</evidence>
<accession>A0ABW6HU71</accession>
<dbReference type="Proteomes" id="UP001600109">
    <property type="component" value="Unassembled WGS sequence"/>
</dbReference>
<evidence type="ECO:0000256" key="2">
    <source>
        <dbReference type="ARBA" id="ARBA00006275"/>
    </source>
</evidence>
<dbReference type="InterPro" id="IPR033985">
    <property type="entry name" value="SusD-like_N"/>
</dbReference>
<dbReference type="Pfam" id="PF14322">
    <property type="entry name" value="SusD-like_3"/>
    <property type="match status" value="1"/>
</dbReference>